<dbReference type="InterPro" id="IPR002890">
    <property type="entry name" value="MG2"/>
</dbReference>
<sequence length="1827" mass="205806">MKKILIVLITILTWLPLIGTAQSYNILWKKCTEAERKDLPTDELIILNQIAHKAKTERKYGHLLKAEFKIGQVKAGISPDSIAFSLQQLEAKAVAAEHKDLVLASIYQCALGKIYATIDFPGKDCQAESKRWFKKAMSHPDKLAATKADNYEPLLCEGADSHLFYNDLLHVIGFEAGDFQTMYQWYTAHNNRSAACLCAFKLIQQDREADILEIRKSKYSQTIDSLINVYKDLTVAGELAIERYNFMDRATDATATDKYNYINYALSHWGAWPRMNILRNAQKRLTLPSFIVEIDGDILLPNKPKMVHIRQITNLQSITMSVTRLNTGHVLELDPNLANDYAKISHLLLTNTTSTLTHRYVGQPPYKVCCDSMQIDGLATGVYLIEFTTDNKDVKPERALLHVSNLMALAQPLPNHQLRLVALNATSGQPVAGAHIRLLKDQVIKTLTTDRNGEAIYTGQEEVGYMMVFTENDKFRPKMYANGQISFSNESDNSELNVGLFTDRNLYRPGQTVKVSAVAYTAKHKNDETKVAAGKTIKLTLRDANDKVQGEKTVTTDDYGTASAEFILPRTGLTGYFSVAADRQARCAFRVEEYKRPTFDVAFSPYLSDYRSGDTIQVEGVAKSFAGIPVAGATVKLRIQRRPRFFWTRRYNANVYTFAPDTTVTDAEGNFFARVPLFLPEGKKDEALYYNYVVQAVVTDMAGESHEASTTLPLSNRTTIFSTNLADRLDKSRLGTFKFTYTNLLEKEIEASVRYQIDGQTYAAAANRDIELNKLNLQSGRHELLATCGTDTLKHSFVVYSFKDKTAPIATHDWFVISDKAFPADGHAVAVQYGSSDEHVHVVYNIFSDHKLLEQGHVDLNKEVRTRTFKYKEEYGDGIVISMAWVKDGKCYTHQARLEKPLPDKTLNMKWLTFRDRLKPGQDEIWKLRITDSKGKAAKAQLMAVLYDKSLDDIIPHGWTFSLPLYRRLPYVGPWLGNRTQSINLYGEEPFHALQEKLLDFTKIDPFVLNWDDMYISYPMMAYAEATGSPRKRIAGKAYAKGMALSRAGMATMLGSDALSNDSEGQAADTDTEDEDAKETPQRSQTPTIRQNFNETAFFYPALESDDQGQVSLRFTLPESVTTWKFMGFAHDKTMNYGLHQAEAVAQKTLMVMPNMPRFVRIGDRPQLSCRIVNTTDKAQSGKLTMQLIDPQDEKVVFSQVKNVAIKPKETVASAFTFSPEYVMSNRDAGILICRMTVEGVNFSDGEQHYLPILADKENVMNTMAFSQTHAGTQTIDVDKLFPVKETGNRLTIEYTNNPAWLMIKTLPTVAADKTENAISQAVAYYANSIAQRIISGNPKIAETIRLWSLSSKQEAKSAFATINQEQENTPWLQDALKENERQEQLLSYLDPNTIKNRLDANLTQIKKLQKANGSFCWWENGPGSLHITLAVCTILERLGMMTGEKNDATAKILQAGMGYLETEIAKEVAQLKTWEKEGAKNLLPSESAIQYLYLCALRRQNQWKADYQYLLKLIESHPTALTIYGKATMAVILGRSGKKAEARQQLNSLKQYSVYKEEMGRYYDTRKAYYSWCDYKIPTQVAAIEALKLVTPDDRQTITEMQRWLLQSKRTQQWDTPINCVNAVYAFVDGNLATLTDNTAPATLKLNNSVLTTTAAVPGTGYVQARQTGSHFGTFTAENHADRVAWGAVYAEFTQKAADIADATMGISVKREVITPNKDVKVGDRIKVRITITADRDYDFVQVADHRAACMEPVRQLSGYSQGYYYSAKDETTYYYYDMMAKGTHVLEADYYIDKAGDYSTGTCTARCMYSPEYTGRTKALKLQVK</sequence>
<evidence type="ECO:0000256" key="2">
    <source>
        <dbReference type="SAM" id="MobiDB-lite"/>
    </source>
</evidence>
<evidence type="ECO:0000259" key="3">
    <source>
        <dbReference type="SMART" id="SM01360"/>
    </source>
</evidence>
<comment type="similarity">
    <text evidence="1">Belongs to the protease inhibitor I39 (alpha-2-macroglobulin) family. Bacterial alpha-2-macroglobulin subfamily.</text>
</comment>
<dbReference type="PANTHER" id="PTHR40094">
    <property type="entry name" value="ALPHA-2-MACROGLOBULIN HOMOLOG"/>
    <property type="match status" value="1"/>
</dbReference>
<dbReference type="Gene3D" id="2.20.130.20">
    <property type="match status" value="1"/>
</dbReference>
<dbReference type="PANTHER" id="PTHR40094:SF1">
    <property type="entry name" value="UBIQUITIN DOMAIN-CONTAINING PROTEIN"/>
    <property type="match status" value="1"/>
</dbReference>
<dbReference type="InterPro" id="IPR001599">
    <property type="entry name" value="Macroglobln_a2"/>
</dbReference>
<dbReference type="EMBL" id="JAERMS010000054">
    <property type="protein sequence ID" value="MBO1364369.1"/>
    <property type="molecule type" value="Genomic_DNA"/>
</dbReference>
<dbReference type="Gene3D" id="1.50.10.20">
    <property type="match status" value="1"/>
</dbReference>
<gene>
    <name evidence="4" type="ORF">JHU38_11445</name>
</gene>
<dbReference type="Pfam" id="PF17973">
    <property type="entry name" value="bMG10"/>
    <property type="match status" value="1"/>
</dbReference>
<feature type="domain" description="Alpha-2-macroglobulin" evidence="3">
    <location>
        <begin position="1096"/>
        <end position="1186"/>
    </location>
</feature>
<dbReference type="SMART" id="SM01360">
    <property type="entry name" value="A2M"/>
    <property type="match status" value="1"/>
</dbReference>
<name>A0ABS3M862_9BACT</name>
<dbReference type="Pfam" id="PF01835">
    <property type="entry name" value="MG2"/>
    <property type="match status" value="1"/>
</dbReference>
<dbReference type="Pfam" id="PF00207">
    <property type="entry name" value="A2M"/>
    <property type="match status" value="1"/>
</dbReference>
<dbReference type="Gene3D" id="2.60.40.1930">
    <property type="match status" value="1"/>
</dbReference>
<organism evidence="4 5">
    <name type="scientific">Prevotella illustrans</name>
    <dbReference type="NCBI Taxonomy" id="2800387"/>
    <lineage>
        <taxon>Bacteria</taxon>
        <taxon>Pseudomonadati</taxon>
        <taxon>Bacteroidota</taxon>
        <taxon>Bacteroidia</taxon>
        <taxon>Bacteroidales</taxon>
        <taxon>Prevotellaceae</taxon>
        <taxon>Prevotella</taxon>
    </lineage>
</organism>
<evidence type="ECO:0000313" key="4">
    <source>
        <dbReference type="EMBL" id="MBO1364369.1"/>
    </source>
</evidence>
<dbReference type="InterPro" id="IPR008930">
    <property type="entry name" value="Terpenoid_cyclase/PrenylTrfase"/>
</dbReference>
<dbReference type="SUPFAM" id="SSF48239">
    <property type="entry name" value="Terpenoid cyclases/Protein prenyltransferases"/>
    <property type="match status" value="1"/>
</dbReference>
<dbReference type="Proteomes" id="UP000664265">
    <property type="component" value="Unassembled WGS sequence"/>
</dbReference>
<protein>
    <submittedName>
        <fullName evidence="4">Alpha-2-macroglobulin</fullName>
    </submittedName>
</protein>
<proteinExistence type="inferred from homology"/>
<comment type="caution">
    <text evidence="4">The sequence shown here is derived from an EMBL/GenBank/DDBJ whole genome shotgun (WGS) entry which is preliminary data.</text>
</comment>
<accession>A0ABS3M862</accession>
<dbReference type="RefSeq" id="WP_107581184.1">
    <property type="nucleotide sequence ID" value="NZ_JAERMS010000054.1"/>
</dbReference>
<keyword evidence="5" id="KW-1185">Reference proteome</keyword>
<feature type="region of interest" description="Disordered" evidence="2">
    <location>
        <begin position="1056"/>
        <end position="1090"/>
    </location>
</feature>
<reference evidence="4 5" key="1">
    <citation type="submission" date="2021-01" db="EMBL/GenBank/DDBJ databases">
        <title>Prevotella A2931 sp. nov.</title>
        <authorList>
            <person name="Buhl M."/>
            <person name="Oberhettinger P."/>
        </authorList>
    </citation>
    <scope>NUCLEOTIDE SEQUENCE [LARGE SCALE GENOMIC DNA]</scope>
    <source>
        <strain evidence="4 5">A2931</strain>
    </source>
</reference>
<dbReference type="InterPro" id="IPR051802">
    <property type="entry name" value="YfhM-like"/>
</dbReference>
<dbReference type="InterPro" id="IPR041246">
    <property type="entry name" value="Bact_MG10"/>
</dbReference>
<evidence type="ECO:0000256" key="1">
    <source>
        <dbReference type="ARBA" id="ARBA00010556"/>
    </source>
</evidence>
<evidence type="ECO:0000313" key="5">
    <source>
        <dbReference type="Proteomes" id="UP000664265"/>
    </source>
</evidence>